<proteinExistence type="predicted"/>
<evidence type="ECO:0000313" key="2">
    <source>
        <dbReference type="EMBL" id="MDR6294600.1"/>
    </source>
</evidence>
<dbReference type="PANTHER" id="PTHR43312">
    <property type="entry name" value="D-THREO-ALDOSE 1-DEHYDROGENASE"/>
    <property type="match status" value="1"/>
</dbReference>
<dbReference type="RefSeq" id="WP_309802198.1">
    <property type="nucleotide sequence ID" value="NZ_JAVDPW010000022.1"/>
</dbReference>
<sequence length="330" mass="36141">MQTRRFGKTGWTVSAIGFGAWQIGGSWGDVGETDALAALNAAIDAGVTLIDTADVYGDGRSEKIIARLRRERPEIKDRVKVLTKAGRRLNPHVAEAYTIEALEAFIDRSRANLEMETLDLVQLHCPPPEVYYIPALFEGLDGLVRAGKIRHYGVSVQKVEEGIKAIGYPGVASVQIIFNILRQRPAELFFGLAKAADVAILARVPLASGLLTGKITRDTSFSADDHRQFKRHGEAFDVGETFSGVPFEVGLQAVEELRRILPQGVPMAQAALRWILMHDPVSAAIPGARNPEQSRGNAAAADLPAFSPAQMEAIRDLYDRLIAPHVHHRW</sequence>
<keyword evidence="3" id="KW-1185">Reference proteome</keyword>
<dbReference type="InterPro" id="IPR023210">
    <property type="entry name" value="NADP_OxRdtase_dom"/>
</dbReference>
<gene>
    <name evidence="2" type="ORF">E9232_007155</name>
</gene>
<organism evidence="2 3">
    <name type="scientific">Inquilinus ginsengisoli</name>
    <dbReference type="NCBI Taxonomy" id="363840"/>
    <lineage>
        <taxon>Bacteria</taxon>
        <taxon>Pseudomonadati</taxon>
        <taxon>Pseudomonadota</taxon>
        <taxon>Alphaproteobacteria</taxon>
        <taxon>Rhodospirillales</taxon>
        <taxon>Rhodospirillaceae</taxon>
        <taxon>Inquilinus</taxon>
    </lineage>
</organism>
<feature type="domain" description="NADP-dependent oxidoreductase" evidence="1">
    <location>
        <begin position="15"/>
        <end position="318"/>
    </location>
</feature>
<dbReference type="InterPro" id="IPR036812">
    <property type="entry name" value="NAD(P)_OxRdtase_dom_sf"/>
</dbReference>
<dbReference type="Pfam" id="PF00248">
    <property type="entry name" value="Aldo_ket_red"/>
    <property type="match status" value="1"/>
</dbReference>
<dbReference type="CDD" id="cd19086">
    <property type="entry name" value="AKR_AKR11C1"/>
    <property type="match status" value="1"/>
</dbReference>
<dbReference type="SUPFAM" id="SSF51430">
    <property type="entry name" value="NAD(P)-linked oxidoreductase"/>
    <property type="match status" value="1"/>
</dbReference>
<accession>A0ABU1K450</accession>
<protein>
    <submittedName>
        <fullName evidence="2">Aryl-alcohol dehydrogenase-like predicted oxidoreductase</fullName>
    </submittedName>
</protein>
<evidence type="ECO:0000313" key="3">
    <source>
        <dbReference type="Proteomes" id="UP001262410"/>
    </source>
</evidence>
<reference evidence="2 3" key="1">
    <citation type="submission" date="2023-07" db="EMBL/GenBank/DDBJ databases">
        <title>Sorghum-associated microbial communities from plants grown in Nebraska, USA.</title>
        <authorList>
            <person name="Schachtman D."/>
        </authorList>
    </citation>
    <scope>NUCLEOTIDE SEQUENCE [LARGE SCALE GENOMIC DNA]</scope>
    <source>
        <strain evidence="2 3">584</strain>
    </source>
</reference>
<name>A0ABU1K450_9PROT</name>
<dbReference type="EMBL" id="JAVDPW010000022">
    <property type="protein sequence ID" value="MDR6294600.1"/>
    <property type="molecule type" value="Genomic_DNA"/>
</dbReference>
<dbReference type="InterPro" id="IPR053135">
    <property type="entry name" value="AKR2_Oxidoreductase"/>
</dbReference>
<dbReference type="Proteomes" id="UP001262410">
    <property type="component" value="Unassembled WGS sequence"/>
</dbReference>
<comment type="caution">
    <text evidence="2">The sequence shown here is derived from an EMBL/GenBank/DDBJ whole genome shotgun (WGS) entry which is preliminary data.</text>
</comment>
<dbReference type="PANTHER" id="PTHR43312:SF1">
    <property type="entry name" value="NADP-DEPENDENT OXIDOREDUCTASE DOMAIN-CONTAINING PROTEIN"/>
    <property type="match status" value="1"/>
</dbReference>
<evidence type="ECO:0000259" key="1">
    <source>
        <dbReference type="Pfam" id="PF00248"/>
    </source>
</evidence>
<dbReference type="Gene3D" id="3.20.20.100">
    <property type="entry name" value="NADP-dependent oxidoreductase domain"/>
    <property type="match status" value="1"/>
</dbReference>